<proteinExistence type="predicted"/>
<dbReference type="Proteomes" id="UP000287502">
    <property type="component" value="Chromosome"/>
</dbReference>
<dbReference type="Gene3D" id="3.40.50.2300">
    <property type="match status" value="1"/>
</dbReference>
<evidence type="ECO:0000313" key="3">
    <source>
        <dbReference type="EMBL" id="QAR33646.1"/>
    </source>
</evidence>
<dbReference type="InterPro" id="IPR052048">
    <property type="entry name" value="ST_Response_Regulator"/>
</dbReference>
<gene>
    <name evidence="3" type="ORF">EP073_09605</name>
</gene>
<keyword evidence="4" id="KW-1185">Reference proteome</keyword>
<name>A0A410JZM2_9BACT</name>
<dbReference type="SUPFAM" id="SSF52172">
    <property type="entry name" value="CheY-like"/>
    <property type="match status" value="1"/>
</dbReference>
<accession>A0A410JZM2</accession>
<dbReference type="SMART" id="SM00448">
    <property type="entry name" value="REC"/>
    <property type="match status" value="1"/>
</dbReference>
<evidence type="ECO:0000256" key="1">
    <source>
        <dbReference type="PROSITE-ProRule" id="PRU00169"/>
    </source>
</evidence>
<dbReference type="OrthoDB" id="9808843at2"/>
<organism evidence="3 4">
    <name type="scientific">Geovibrio thiophilus</name>
    <dbReference type="NCBI Taxonomy" id="139438"/>
    <lineage>
        <taxon>Bacteria</taxon>
        <taxon>Pseudomonadati</taxon>
        <taxon>Deferribacterota</taxon>
        <taxon>Deferribacteres</taxon>
        <taxon>Deferribacterales</taxon>
        <taxon>Geovibrionaceae</taxon>
        <taxon>Geovibrio</taxon>
    </lineage>
</organism>
<evidence type="ECO:0000313" key="4">
    <source>
        <dbReference type="Proteomes" id="UP000287502"/>
    </source>
</evidence>
<keyword evidence="1" id="KW-0597">Phosphoprotein</keyword>
<reference evidence="3 4" key="1">
    <citation type="submission" date="2019-01" db="EMBL/GenBank/DDBJ databases">
        <title>Geovibrio thiophilus DSM 11263, complete genome.</title>
        <authorList>
            <person name="Spring S."/>
            <person name="Bunk B."/>
            <person name="Sproer C."/>
        </authorList>
    </citation>
    <scope>NUCLEOTIDE SEQUENCE [LARGE SCALE GENOMIC DNA]</scope>
    <source>
        <strain evidence="3 4">DSM 11263</strain>
    </source>
</reference>
<dbReference type="EMBL" id="CP035108">
    <property type="protein sequence ID" value="QAR33646.1"/>
    <property type="molecule type" value="Genomic_DNA"/>
</dbReference>
<dbReference type="PANTHER" id="PTHR43228">
    <property type="entry name" value="TWO-COMPONENT RESPONSE REGULATOR"/>
    <property type="match status" value="1"/>
</dbReference>
<feature type="modified residue" description="4-aspartylphosphate" evidence="1">
    <location>
        <position position="54"/>
    </location>
</feature>
<dbReference type="PROSITE" id="PS50110">
    <property type="entry name" value="RESPONSE_REGULATORY"/>
    <property type="match status" value="1"/>
</dbReference>
<dbReference type="Pfam" id="PF00072">
    <property type="entry name" value="Response_reg"/>
    <property type="match status" value="1"/>
</dbReference>
<dbReference type="AlphaFoldDB" id="A0A410JZM2"/>
<dbReference type="InterPro" id="IPR011006">
    <property type="entry name" value="CheY-like_superfamily"/>
</dbReference>
<evidence type="ECO:0000259" key="2">
    <source>
        <dbReference type="PROSITE" id="PS50110"/>
    </source>
</evidence>
<dbReference type="InterPro" id="IPR001789">
    <property type="entry name" value="Sig_transdc_resp-reg_receiver"/>
</dbReference>
<dbReference type="PANTHER" id="PTHR43228:SF1">
    <property type="entry name" value="TWO-COMPONENT RESPONSE REGULATOR ARR22"/>
    <property type="match status" value="1"/>
</dbReference>
<dbReference type="GO" id="GO:0000160">
    <property type="term" value="P:phosphorelay signal transduction system"/>
    <property type="evidence" value="ECO:0007669"/>
    <property type="project" value="InterPro"/>
</dbReference>
<protein>
    <submittedName>
        <fullName evidence="3">Response regulator</fullName>
    </submittedName>
</protein>
<sequence length="119" mass="12933">MKILIADDSKIARKGVLKSLTAAFSGEFDYREASNGFEAVESFAAYRPDLVFMDLTMPEKNGIEALEEIKAMNPAAKVVIITADIQKKTTEIVSELGATGILNKPVTAEKISQIITKLV</sequence>
<dbReference type="RefSeq" id="WP_128466932.1">
    <property type="nucleotide sequence ID" value="NZ_CP035108.1"/>
</dbReference>
<dbReference type="KEGG" id="gtl:EP073_09605"/>
<feature type="domain" description="Response regulatory" evidence="2">
    <location>
        <begin position="2"/>
        <end position="119"/>
    </location>
</feature>